<dbReference type="SUPFAM" id="SSF53335">
    <property type="entry name" value="S-adenosyl-L-methionine-dependent methyltransferases"/>
    <property type="match status" value="1"/>
</dbReference>
<dbReference type="Gene3D" id="3.40.50.150">
    <property type="entry name" value="Vaccinia Virus protein VP39"/>
    <property type="match status" value="2"/>
</dbReference>
<dbReference type="Pfam" id="PF13489">
    <property type="entry name" value="Methyltransf_23"/>
    <property type="match status" value="1"/>
</dbReference>
<evidence type="ECO:0000313" key="2">
    <source>
        <dbReference type="EMBL" id="RUS24699.1"/>
    </source>
</evidence>
<keyword evidence="2" id="KW-0808">Transferase</keyword>
<gene>
    <name evidence="2" type="ORF">BC938DRAFT_473212</name>
</gene>
<protein>
    <submittedName>
        <fullName evidence="2">S-adenosyl-L-methionine-dependent methyltransferase</fullName>
    </submittedName>
</protein>
<feature type="compositionally biased region" description="Polar residues" evidence="1">
    <location>
        <begin position="237"/>
        <end position="250"/>
    </location>
</feature>
<organism evidence="2 3">
    <name type="scientific">Jimgerdemannia flammicorona</name>
    <dbReference type="NCBI Taxonomy" id="994334"/>
    <lineage>
        <taxon>Eukaryota</taxon>
        <taxon>Fungi</taxon>
        <taxon>Fungi incertae sedis</taxon>
        <taxon>Mucoromycota</taxon>
        <taxon>Mucoromycotina</taxon>
        <taxon>Endogonomycetes</taxon>
        <taxon>Endogonales</taxon>
        <taxon>Endogonaceae</taxon>
        <taxon>Jimgerdemannia</taxon>
    </lineage>
</organism>
<feature type="compositionally biased region" description="Low complexity" evidence="1">
    <location>
        <begin position="221"/>
        <end position="230"/>
    </location>
</feature>
<feature type="region of interest" description="Disordered" evidence="1">
    <location>
        <begin position="185"/>
        <end position="204"/>
    </location>
</feature>
<feature type="compositionally biased region" description="Basic residues" evidence="1">
    <location>
        <begin position="21"/>
        <end position="32"/>
    </location>
</feature>
<dbReference type="EMBL" id="RBNJ01015217">
    <property type="protein sequence ID" value="RUS24699.1"/>
    <property type="molecule type" value="Genomic_DNA"/>
</dbReference>
<dbReference type="InterPro" id="IPR029063">
    <property type="entry name" value="SAM-dependent_MTases_sf"/>
</dbReference>
<feature type="region of interest" description="Disordered" evidence="1">
    <location>
        <begin position="217"/>
        <end position="250"/>
    </location>
</feature>
<sequence length="341" mass="39109">MGNVASHLHDSSRNSIPPHLRPVRRTRTLKKRLAAEKVQREQQVNEKADREREKRERKGFVKEASTISSDNDYEELPSFELRSNFKWIKGRRFHDVKGSRYLLPNDSAELERLRMQSYIFKWAFSRNYVAPLDELLARGAKVLDLGCGPGVWVIDMANDFPASEFIGLDMCDIWPKQCSPNSPIQRHFPAFRPTTSRPTSPEMMKSPVDALVQNSNRKITSSSPSSCPSPKLDLEATTDNNQPSTSIATSADTDFELPPNLFFKQANILDGLPYENDQFDFVHQRCFQYAYTRRQWTNVLDDIVRVVKPGGWVQLMEVDPKGKRLGPRSDALLLKSRYSFL</sequence>
<keyword evidence="2" id="KW-0489">Methyltransferase</keyword>
<dbReference type="CDD" id="cd02440">
    <property type="entry name" value="AdoMet_MTases"/>
    <property type="match status" value="1"/>
</dbReference>
<name>A0A433Q4G5_9FUNG</name>
<dbReference type="GO" id="GO:0032259">
    <property type="term" value="P:methylation"/>
    <property type="evidence" value="ECO:0007669"/>
    <property type="project" value="UniProtKB-KW"/>
</dbReference>
<dbReference type="GO" id="GO:0008168">
    <property type="term" value="F:methyltransferase activity"/>
    <property type="evidence" value="ECO:0007669"/>
    <property type="project" value="UniProtKB-KW"/>
</dbReference>
<dbReference type="PANTHER" id="PTHR43591:SF24">
    <property type="entry name" value="2-METHOXY-6-POLYPRENYL-1,4-BENZOQUINOL METHYLASE, MITOCHONDRIAL"/>
    <property type="match status" value="1"/>
</dbReference>
<evidence type="ECO:0000313" key="3">
    <source>
        <dbReference type="Proteomes" id="UP000274822"/>
    </source>
</evidence>
<dbReference type="Proteomes" id="UP000274822">
    <property type="component" value="Unassembled WGS sequence"/>
</dbReference>
<proteinExistence type="predicted"/>
<feature type="region of interest" description="Disordered" evidence="1">
    <location>
        <begin position="1"/>
        <end position="63"/>
    </location>
</feature>
<keyword evidence="3" id="KW-1185">Reference proteome</keyword>
<evidence type="ECO:0000256" key="1">
    <source>
        <dbReference type="SAM" id="MobiDB-lite"/>
    </source>
</evidence>
<reference evidence="2 3" key="1">
    <citation type="journal article" date="2018" name="New Phytol.">
        <title>Phylogenomics of Endogonaceae and evolution of mycorrhizas within Mucoromycota.</title>
        <authorList>
            <person name="Chang Y."/>
            <person name="Desiro A."/>
            <person name="Na H."/>
            <person name="Sandor L."/>
            <person name="Lipzen A."/>
            <person name="Clum A."/>
            <person name="Barry K."/>
            <person name="Grigoriev I.V."/>
            <person name="Martin F.M."/>
            <person name="Stajich J.E."/>
            <person name="Smith M.E."/>
            <person name="Bonito G."/>
            <person name="Spatafora J.W."/>
        </authorList>
    </citation>
    <scope>NUCLEOTIDE SEQUENCE [LARGE SCALE GENOMIC DNA]</scope>
    <source>
        <strain evidence="2 3">AD002</strain>
    </source>
</reference>
<comment type="caution">
    <text evidence="2">The sequence shown here is derived from an EMBL/GenBank/DDBJ whole genome shotgun (WGS) entry which is preliminary data.</text>
</comment>
<accession>A0A433Q4G5</accession>
<dbReference type="AlphaFoldDB" id="A0A433Q4G5"/>
<feature type="compositionally biased region" description="Basic and acidic residues" evidence="1">
    <location>
        <begin position="33"/>
        <end position="61"/>
    </location>
</feature>
<dbReference type="PANTHER" id="PTHR43591">
    <property type="entry name" value="METHYLTRANSFERASE"/>
    <property type="match status" value="1"/>
</dbReference>